<organism evidence="1">
    <name type="scientific">viral metagenome</name>
    <dbReference type="NCBI Taxonomy" id="1070528"/>
    <lineage>
        <taxon>unclassified sequences</taxon>
        <taxon>metagenomes</taxon>
        <taxon>organismal metagenomes</taxon>
    </lineage>
</organism>
<name>A0A6C0C2H8_9ZZZZ</name>
<protein>
    <submittedName>
        <fullName evidence="1">Uncharacterized protein</fullName>
    </submittedName>
</protein>
<proteinExistence type="predicted"/>
<dbReference type="AlphaFoldDB" id="A0A6C0C2H8"/>
<reference evidence="1" key="1">
    <citation type="journal article" date="2020" name="Nature">
        <title>Giant virus diversity and host interactions through global metagenomics.</title>
        <authorList>
            <person name="Schulz F."/>
            <person name="Roux S."/>
            <person name="Paez-Espino D."/>
            <person name="Jungbluth S."/>
            <person name="Walsh D.A."/>
            <person name="Denef V.J."/>
            <person name="McMahon K.D."/>
            <person name="Konstantinidis K.T."/>
            <person name="Eloe-Fadrosh E.A."/>
            <person name="Kyrpides N.C."/>
            <person name="Woyke T."/>
        </authorList>
    </citation>
    <scope>NUCLEOTIDE SEQUENCE</scope>
    <source>
        <strain evidence="1">GVMAG-M-3300020185-18</strain>
    </source>
</reference>
<sequence>MPRENLLDFILLRSIGEIKRFRNKRILICRPPRDLCWWEWKSGKLS</sequence>
<accession>A0A6C0C2H8</accession>
<evidence type="ECO:0000313" key="1">
    <source>
        <dbReference type="EMBL" id="QHS98512.1"/>
    </source>
</evidence>
<dbReference type="EMBL" id="MN739317">
    <property type="protein sequence ID" value="QHS98512.1"/>
    <property type="molecule type" value="Genomic_DNA"/>
</dbReference>